<dbReference type="AlphaFoldDB" id="A0A132MTC4"/>
<keyword evidence="1" id="KW-0805">Transcription regulation</keyword>
<dbReference type="InterPro" id="IPR051011">
    <property type="entry name" value="Metal_resp_trans_reg"/>
</dbReference>
<comment type="caution">
    <text evidence="6">The sequence shown here is derived from an EMBL/GenBank/DDBJ whole genome shotgun (WGS) entry which is preliminary data.</text>
</comment>
<accession>A0A132MTC4</accession>
<feature type="region of interest" description="Disordered" evidence="4">
    <location>
        <begin position="218"/>
        <end position="248"/>
    </location>
</feature>
<gene>
    <name evidence="6" type="ORF">LI90_2024</name>
</gene>
<sequence>MATKPSKTDRALASVTRMAVLDALRRANEPMTVQQIAEELGLHPNTVRFHLGRLAQADLVREDQADPTGPGRPRMVYTVAPETKGAEQETGYRLLAEILASYLAETSPAPAAVATAAGQEWGRYLVERPAPFAKMTREEAIDRVLAMLAQLGFEPELDGGRLLLRACPFRAVADRRPDVTCSVHLGLMRGALAEMGAPVEIVNLQPFSAPHPCVANLSKSDASHAEAGPARTARRMDDLPKPGQPRNP</sequence>
<keyword evidence="7" id="KW-1185">Reference proteome</keyword>
<dbReference type="SUPFAM" id="SSF46785">
    <property type="entry name" value="Winged helix' DNA-binding domain"/>
    <property type="match status" value="1"/>
</dbReference>
<dbReference type="InterPro" id="IPR011991">
    <property type="entry name" value="ArsR-like_HTH"/>
</dbReference>
<dbReference type="PANTHER" id="PTHR43132:SF2">
    <property type="entry name" value="ARSENICAL RESISTANCE OPERON REPRESSOR ARSR-RELATED"/>
    <property type="match status" value="1"/>
</dbReference>
<dbReference type="PATRIC" id="fig|1469144.10.peg.2196"/>
<organism evidence="6 7">
    <name type="scientific">Carbonactinospora thermoautotrophica</name>
    <dbReference type="NCBI Taxonomy" id="1469144"/>
    <lineage>
        <taxon>Bacteria</taxon>
        <taxon>Bacillati</taxon>
        <taxon>Actinomycetota</taxon>
        <taxon>Actinomycetes</taxon>
        <taxon>Kitasatosporales</taxon>
        <taxon>Carbonactinosporaceae</taxon>
        <taxon>Carbonactinospora</taxon>
    </lineage>
</organism>
<dbReference type="GO" id="GO:0003700">
    <property type="term" value="F:DNA-binding transcription factor activity"/>
    <property type="evidence" value="ECO:0007669"/>
    <property type="project" value="InterPro"/>
</dbReference>
<dbReference type="CDD" id="cd00090">
    <property type="entry name" value="HTH_ARSR"/>
    <property type="match status" value="1"/>
</dbReference>
<dbReference type="InterPro" id="IPR036388">
    <property type="entry name" value="WH-like_DNA-bd_sf"/>
</dbReference>
<name>A0A132MTC4_9ACTN</name>
<feature type="domain" description="HTH arsR-type" evidence="5">
    <location>
        <begin position="7"/>
        <end position="97"/>
    </location>
</feature>
<evidence type="ECO:0000313" key="7">
    <source>
        <dbReference type="Proteomes" id="UP000070188"/>
    </source>
</evidence>
<dbReference type="OrthoDB" id="3399802at2"/>
<dbReference type="STRING" id="1469144.LI90_2024"/>
<dbReference type="Pfam" id="PF12840">
    <property type="entry name" value="HTH_20"/>
    <property type="match status" value="1"/>
</dbReference>
<evidence type="ECO:0000256" key="1">
    <source>
        <dbReference type="ARBA" id="ARBA00023015"/>
    </source>
</evidence>
<protein>
    <submittedName>
        <fullName evidence="6">Transcriptional regulator</fullName>
    </submittedName>
</protein>
<evidence type="ECO:0000256" key="4">
    <source>
        <dbReference type="SAM" id="MobiDB-lite"/>
    </source>
</evidence>
<dbReference type="SMART" id="SM00418">
    <property type="entry name" value="HTH_ARSR"/>
    <property type="match status" value="1"/>
</dbReference>
<dbReference type="RefSeq" id="WP_066887056.1">
    <property type="nucleotide sequence ID" value="NZ_LAXD01000001.1"/>
</dbReference>
<evidence type="ECO:0000256" key="3">
    <source>
        <dbReference type="ARBA" id="ARBA00023163"/>
    </source>
</evidence>
<proteinExistence type="predicted"/>
<evidence type="ECO:0000259" key="5">
    <source>
        <dbReference type="SMART" id="SM00418"/>
    </source>
</evidence>
<reference evidence="7" key="1">
    <citation type="submission" date="2015-04" db="EMBL/GenBank/DDBJ databases">
        <title>Physiological reanalysis, assessment of diazotrophy, and genome sequences of multiple isolates of Streptomyces thermoautotrophicus.</title>
        <authorList>
            <person name="MacKellar D.C."/>
            <person name="Lieber L."/>
            <person name="Norman J."/>
            <person name="Bolger A."/>
            <person name="Tobin C."/>
            <person name="Murray J.W."/>
            <person name="Chang R."/>
            <person name="Ford T."/>
            <person name="Nguyen P.Q."/>
            <person name="Woodward J."/>
            <person name="Permingeat H."/>
            <person name="Joshi N.S."/>
            <person name="Silver P.A."/>
            <person name="Usadel B."/>
            <person name="Rutherford A.W."/>
            <person name="Friesen M."/>
            <person name="Prell J."/>
        </authorList>
    </citation>
    <scope>NUCLEOTIDE SEQUENCE [LARGE SCALE GENOMIC DNA]</scope>
    <source>
        <strain evidence="7">H1</strain>
    </source>
</reference>
<keyword evidence="3" id="KW-0804">Transcription</keyword>
<dbReference type="GO" id="GO:0003677">
    <property type="term" value="F:DNA binding"/>
    <property type="evidence" value="ECO:0007669"/>
    <property type="project" value="UniProtKB-KW"/>
</dbReference>
<dbReference type="Proteomes" id="UP000070188">
    <property type="component" value="Unassembled WGS sequence"/>
</dbReference>
<keyword evidence="2" id="KW-0238">DNA-binding</keyword>
<dbReference type="Gene3D" id="1.10.10.10">
    <property type="entry name" value="Winged helix-like DNA-binding domain superfamily/Winged helix DNA-binding domain"/>
    <property type="match status" value="1"/>
</dbReference>
<dbReference type="InterPro" id="IPR001845">
    <property type="entry name" value="HTH_ArsR_DNA-bd_dom"/>
</dbReference>
<evidence type="ECO:0000256" key="2">
    <source>
        <dbReference type="ARBA" id="ARBA00023125"/>
    </source>
</evidence>
<dbReference type="PANTHER" id="PTHR43132">
    <property type="entry name" value="ARSENICAL RESISTANCE OPERON REPRESSOR ARSR-RELATED"/>
    <property type="match status" value="1"/>
</dbReference>
<dbReference type="InterPro" id="IPR036390">
    <property type="entry name" value="WH_DNA-bd_sf"/>
</dbReference>
<dbReference type="EMBL" id="LAXD01000001">
    <property type="protein sequence ID" value="KWX00996.1"/>
    <property type="molecule type" value="Genomic_DNA"/>
</dbReference>
<evidence type="ECO:0000313" key="6">
    <source>
        <dbReference type="EMBL" id="KWX00996.1"/>
    </source>
</evidence>